<sequence>LVISHSRCKRQQFYGFAVNRESARDVYSICGIIAVTKLQTVELHNYKHLDCDGTLNDVRTALDDHLTGIRMKNLPQAIWRISDKERAVAMIQAIDKQLNTRRIMQSLEKFVGGKLYEGD</sequence>
<protein>
    <submittedName>
        <fullName evidence="1">Uncharacterized protein</fullName>
    </submittedName>
</protein>
<evidence type="ECO:0000313" key="1">
    <source>
        <dbReference type="EMBL" id="GFD37673.1"/>
    </source>
</evidence>
<reference evidence="1" key="1">
    <citation type="journal article" date="2019" name="Sci. Rep.">
        <title>Draft genome of Tanacetum cinerariifolium, the natural source of mosquito coil.</title>
        <authorList>
            <person name="Yamashiro T."/>
            <person name="Shiraishi A."/>
            <person name="Satake H."/>
            <person name="Nakayama K."/>
        </authorList>
    </citation>
    <scope>NUCLEOTIDE SEQUENCE</scope>
</reference>
<organism evidence="1">
    <name type="scientific">Tanacetum cinerariifolium</name>
    <name type="common">Dalmatian daisy</name>
    <name type="synonym">Chrysanthemum cinerariifolium</name>
    <dbReference type="NCBI Taxonomy" id="118510"/>
    <lineage>
        <taxon>Eukaryota</taxon>
        <taxon>Viridiplantae</taxon>
        <taxon>Streptophyta</taxon>
        <taxon>Embryophyta</taxon>
        <taxon>Tracheophyta</taxon>
        <taxon>Spermatophyta</taxon>
        <taxon>Magnoliopsida</taxon>
        <taxon>eudicotyledons</taxon>
        <taxon>Gunneridae</taxon>
        <taxon>Pentapetalae</taxon>
        <taxon>asterids</taxon>
        <taxon>campanulids</taxon>
        <taxon>Asterales</taxon>
        <taxon>Asteraceae</taxon>
        <taxon>Asteroideae</taxon>
        <taxon>Anthemideae</taxon>
        <taxon>Anthemidinae</taxon>
        <taxon>Tanacetum</taxon>
    </lineage>
</organism>
<dbReference type="EMBL" id="BKCJ011489130">
    <property type="protein sequence ID" value="GFD37673.1"/>
    <property type="molecule type" value="Genomic_DNA"/>
</dbReference>
<dbReference type="AlphaFoldDB" id="A0A699VTH8"/>
<feature type="non-terminal residue" evidence="1">
    <location>
        <position position="119"/>
    </location>
</feature>
<feature type="non-terminal residue" evidence="1">
    <location>
        <position position="1"/>
    </location>
</feature>
<accession>A0A699VTH8</accession>
<comment type="caution">
    <text evidence="1">The sequence shown here is derived from an EMBL/GenBank/DDBJ whole genome shotgun (WGS) entry which is preliminary data.</text>
</comment>
<proteinExistence type="predicted"/>
<gene>
    <name evidence="1" type="ORF">Tci_909642</name>
</gene>
<name>A0A699VTH8_TANCI</name>